<evidence type="ECO:0000256" key="1">
    <source>
        <dbReference type="ARBA" id="ARBA00023125"/>
    </source>
</evidence>
<accession>A0A381Y8B6</accession>
<keyword evidence="2" id="KW-0175">Coiled coil</keyword>
<dbReference type="NCBIfam" id="TIGR00103">
    <property type="entry name" value="DNA_YbaB_EbfC"/>
    <property type="match status" value="1"/>
</dbReference>
<reference evidence="3" key="1">
    <citation type="submission" date="2018-05" db="EMBL/GenBank/DDBJ databases">
        <authorList>
            <person name="Lanie J.A."/>
            <person name="Ng W.-L."/>
            <person name="Kazmierczak K.M."/>
            <person name="Andrzejewski T.M."/>
            <person name="Davidsen T.M."/>
            <person name="Wayne K.J."/>
            <person name="Tettelin H."/>
            <person name="Glass J.I."/>
            <person name="Rusch D."/>
            <person name="Podicherti R."/>
            <person name="Tsui H.-C.T."/>
            <person name="Winkler M.E."/>
        </authorList>
    </citation>
    <scope>NUCLEOTIDE SEQUENCE</scope>
</reference>
<organism evidence="3">
    <name type="scientific">marine metagenome</name>
    <dbReference type="NCBI Taxonomy" id="408172"/>
    <lineage>
        <taxon>unclassified sequences</taxon>
        <taxon>metagenomes</taxon>
        <taxon>ecological metagenomes</taxon>
    </lineage>
</organism>
<dbReference type="SUPFAM" id="SSF82607">
    <property type="entry name" value="YbaB-like"/>
    <property type="match status" value="1"/>
</dbReference>
<dbReference type="InterPro" id="IPR004401">
    <property type="entry name" value="YbaB/EbfC"/>
</dbReference>
<dbReference type="AlphaFoldDB" id="A0A381Y8B6"/>
<dbReference type="Gene3D" id="3.30.1310.10">
    <property type="entry name" value="Nucleoid-associated protein YbaB-like domain"/>
    <property type="match status" value="1"/>
</dbReference>
<dbReference type="InterPro" id="IPR036894">
    <property type="entry name" value="YbaB-like_sf"/>
</dbReference>
<dbReference type="EMBL" id="UINC01017618">
    <property type="protein sequence ID" value="SVA73254.1"/>
    <property type="molecule type" value="Genomic_DNA"/>
</dbReference>
<dbReference type="HAMAP" id="MF_00274">
    <property type="entry name" value="DNA_YbaB_EbfC"/>
    <property type="match status" value="1"/>
</dbReference>
<gene>
    <name evidence="3" type="ORF">METZ01_LOCUS126108</name>
</gene>
<dbReference type="Pfam" id="PF02575">
    <property type="entry name" value="YbaB_DNA_bd"/>
    <property type="match status" value="1"/>
</dbReference>
<evidence type="ECO:0008006" key="4">
    <source>
        <dbReference type="Google" id="ProtNLM"/>
    </source>
</evidence>
<dbReference type="PIRSF" id="PIRSF004555">
    <property type="entry name" value="UCP004555"/>
    <property type="match status" value="1"/>
</dbReference>
<evidence type="ECO:0000313" key="3">
    <source>
        <dbReference type="EMBL" id="SVA73254.1"/>
    </source>
</evidence>
<keyword evidence="1" id="KW-0238">DNA-binding</keyword>
<protein>
    <recommendedName>
        <fullName evidence="4">Nucleoid-associated protein</fullName>
    </recommendedName>
</protein>
<dbReference type="PANTHER" id="PTHR33449">
    <property type="entry name" value="NUCLEOID-ASSOCIATED PROTEIN YBAB"/>
    <property type="match status" value="1"/>
</dbReference>
<evidence type="ECO:0000256" key="2">
    <source>
        <dbReference type="SAM" id="Coils"/>
    </source>
</evidence>
<dbReference type="GO" id="GO:0003677">
    <property type="term" value="F:DNA binding"/>
    <property type="evidence" value="ECO:0007669"/>
    <property type="project" value="UniProtKB-KW"/>
</dbReference>
<dbReference type="GO" id="GO:0005829">
    <property type="term" value="C:cytosol"/>
    <property type="evidence" value="ECO:0007669"/>
    <property type="project" value="TreeGrafter"/>
</dbReference>
<name>A0A381Y8B6_9ZZZZ</name>
<dbReference type="PANTHER" id="PTHR33449:SF1">
    <property type="entry name" value="NUCLEOID-ASSOCIATED PROTEIN YBAB"/>
    <property type="match status" value="1"/>
</dbReference>
<feature type="coiled-coil region" evidence="2">
    <location>
        <begin position="4"/>
        <end position="31"/>
    </location>
</feature>
<proteinExistence type="inferred from homology"/>
<sequence length="107" mass="11721">MNDFNNMLKQAQELQNKMADAQKKVEQLEAEGSSGGGLIKIIVDGKNLVKSVHIDNSLINNDEKEILEDLIVAAFNDAKEKIQKKISDEMSSITGGIKLPPGVKLPF</sequence>